<reference evidence="3" key="1">
    <citation type="submission" date="2023-01" db="EMBL/GenBank/DDBJ databases">
        <title>Human gut microbiome strain richness.</title>
        <authorList>
            <person name="Chen-Liaw A."/>
        </authorList>
    </citation>
    <scope>NUCLEOTIDE SEQUENCE</scope>
    <source>
        <strain evidence="3">D8_m1001271B151109d0_201107</strain>
    </source>
</reference>
<feature type="binding site" evidence="2">
    <location>
        <position position="81"/>
    </location>
    <ligand>
        <name>Zn(2+)</name>
        <dbReference type="ChEBI" id="CHEBI:29105"/>
        <label>1</label>
        <note>catalytic</note>
    </ligand>
</feature>
<dbReference type="GO" id="GO:0008270">
    <property type="term" value="F:zinc ion binding"/>
    <property type="evidence" value="ECO:0007669"/>
    <property type="project" value="InterPro"/>
</dbReference>
<dbReference type="AlphaFoldDB" id="A0AAW6CR80"/>
<dbReference type="CDD" id="cd00947">
    <property type="entry name" value="TBP_aldolase_IIB"/>
    <property type="match status" value="1"/>
</dbReference>
<evidence type="ECO:0000313" key="4">
    <source>
        <dbReference type="Proteomes" id="UP001212981"/>
    </source>
</evidence>
<dbReference type="InterPro" id="IPR000771">
    <property type="entry name" value="FBA_II"/>
</dbReference>
<dbReference type="RefSeq" id="WP_272003013.1">
    <property type="nucleotide sequence ID" value="NZ_JAQLXO010000015.1"/>
</dbReference>
<dbReference type="EMBL" id="JAQLXO010000015">
    <property type="protein sequence ID" value="MDB7982863.1"/>
    <property type="molecule type" value="Genomic_DNA"/>
</dbReference>
<dbReference type="NCBIfam" id="TIGR00167">
    <property type="entry name" value="cbbA"/>
    <property type="match status" value="1"/>
</dbReference>
<proteinExistence type="predicted"/>
<name>A0AAW6CR80_9FIRM</name>
<organism evidence="3 4">
    <name type="scientific">Faecalicoccus pleomorphus</name>
    <dbReference type="NCBI Taxonomy" id="1323"/>
    <lineage>
        <taxon>Bacteria</taxon>
        <taxon>Bacillati</taxon>
        <taxon>Bacillota</taxon>
        <taxon>Erysipelotrichia</taxon>
        <taxon>Erysipelotrichales</taxon>
        <taxon>Erysipelotrichaceae</taxon>
        <taxon>Faecalicoccus</taxon>
    </lineage>
</organism>
<sequence>MIISLKEILENARSNKVAVPAFNIGNKDIFDMILEATEEMDQPTIIEVSVPECNFLGFEFLKWCKEQMEQSAIPFVLHLDHGKDPHFIREAIENGFNSVMIDASSKSFEENVRITQTVVEYAHMKGVCVESELGTIGNTESSSCDSGLDTEIIYTDPASAKDFCEQTGTDALAVAIGTSHGMYPHGNTPKLRIDILEEIAKTVETPLVLHGGSGNDDEEIKKAIQAGISKINISSEVKEAYFKAMKSFMEEHPKEVKTQTIQTYAKQAAKEMICKKINLMNRR</sequence>
<dbReference type="SUPFAM" id="SSF51569">
    <property type="entry name" value="Aldolase"/>
    <property type="match status" value="1"/>
</dbReference>
<evidence type="ECO:0000256" key="2">
    <source>
        <dbReference type="PIRSR" id="PIRSR001359-3"/>
    </source>
</evidence>
<dbReference type="PANTHER" id="PTHR30304:SF0">
    <property type="entry name" value="D-TAGATOSE-1,6-BISPHOSPHATE ALDOLASE SUBUNIT GATY-RELATED"/>
    <property type="match status" value="1"/>
</dbReference>
<comment type="cofactor">
    <cofactor evidence="2">
        <name>Zn(2+)</name>
        <dbReference type="ChEBI" id="CHEBI:29105"/>
    </cofactor>
    <text evidence="2">Binds 2 Zn(2+) ions per subunit. One is catalytic and the other provides a structural contribution.</text>
</comment>
<feature type="binding site" evidence="2">
    <location>
        <position position="210"/>
    </location>
    <ligand>
        <name>Zn(2+)</name>
        <dbReference type="ChEBI" id="CHEBI:29105"/>
        <label>1</label>
        <note>catalytic</note>
    </ligand>
</feature>
<dbReference type="PIRSF" id="PIRSF001359">
    <property type="entry name" value="F_bP_aldolase_II"/>
    <property type="match status" value="1"/>
</dbReference>
<evidence type="ECO:0000256" key="1">
    <source>
        <dbReference type="PIRSR" id="PIRSR001359-1"/>
    </source>
</evidence>
<accession>A0AAW6CR80</accession>
<keyword evidence="2" id="KW-0479">Metal-binding</keyword>
<comment type="caution">
    <text evidence="3">The sequence shown here is derived from an EMBL/GenBank/DDBJ whole genome shotgun (WGS) entry which is preliminary data.</text>
</comment>
<dbReference type="GO" id="GO:0016832">
    <property type="term" value="F:aldehyde-lyase activity"/>
    <property type="evidence" value="ECO:0007669"/>
    <property type="project" value="InterPro"/>
</dbReference>
<dbReference type="InterPro" id="IPR013785">
    <property type="entry name" value="Aldolase_TIM"/>
</dbReference>
<gene>
    <name evidence="3" type="ORF">PND82_08550</name>
</gene>
<keyword evidence="2" id="KW-0862">Zinc</keyword>
<feature type="binding site" evidence="2">
    <location>
        <position position="132"/>
    </location>
    <ligand>
        <name>Zn(2+)</name>
        <dbReference type="ChEBI" id="CHEBI:29105"/>
        <label>2</label>
    </ligand>
</feature>
<evidence type="ECO:0000313" key="3">
    <source>
        <dbReference type="EMBL" id="MDB7982863.1"/>
    </source>
</evidence>
<feature type="binding site" evidence="2">
    <location>
        <position position="180"/>
    </location>
    <ligand>
        <name>Zn(2+)</name>
        <dbReference type="ChEBI" id="CHEBI:29105"/>
        <label>1</label>
        <note>catalytic</note>
    </ligand>
</feature>
<protein>
    <submittedName>
        <fullName evidence="3">Class II fructose-bisphosphate aldolase family protein</fullName>
    </submittedName>
</protein>
<dbReference type="Pfam" id="PF01116">
    <property type="entry name" value="F_bP_aldolase"/>
    <property type="match status" value="1"/>
</dbReference>
<dbReference type="GO" id="GO:0005975">
    <property type="term" value="P:carbohydrate metabolic process"/>
    <property type="evidence" value="ECO:0007669"/>
    <property type="project" value="InterPro"/>
</dbReference>
<dbReference type="PANTHER" id="PTHR30304">
    <property type="entry name" value="D-TAGATOSE-1,6-BISPHOSPHATE ALDOLASE"/>
    <property type="match status" value="1"/>
</dbReference>
<feature type="binding site" evidence="2">
    <location>
        <position position="102"/>
    </location>
    <ligand>
        <name>Zn(2+)</name>
        <dbReference type="ChEBI" id="CHEBI:29105"/>
        <label>2</label>
    </ligand>
</feature>
<feature type="active site" description="Proton donor" evidence="1">
    <location>
        <position position="80"/>
    </location>
</feature>
<dbReference type="InterPro" id="IPR050246">
    <property type="entry name" value="Class_II_FBP_aldolase"/>
</dbReference>
<dbReference type="Gene3D" id="3.20.20.70">
    <property type="entry name" value="Aldolase class I"/>
    <property type="match status" value="1"/>
</dbReference>
<dbReference type="Proteomes" id="UP001212981">
    <property type="component" value="Unassembled WGS sequence"/>
</dbReference>